<accession>A0A916S745</accession>
<comment type="caution">
    <text evidence="3">The sequence shown here is derived from an EMBL/GenBank/DDBJ whole genome shotgun (WGS) entry which is preliminary data.</text>
</comment>
<evidence type="ECO:0000259" key="2">
    <source>
        <dbReference type="Pfam" id="PF01494"/>
    </source>
</evidence>
<evidence type="ECO:0000313" key="3">
    <source>
        <dbReference type="EMBL" id="GGA86580.1"/>
    </source>
</evidence>
<reference evidence="3" key="2">
    <citation type="submission" date="2020-09" db="EMBL/GenBank/DDBJ databases">
        <authorList>
            <person name="Sun Q."/>
            <person name="Zhou Y."/>
        </authorList>
    </citation>
    <scope>NUCLEOTIDE SEQUENCE</scope>
    <source>
        <strain evidence="3">CGMCC 1.15322</strain>
    </source>
</reference>
<dbReference type="GO" id="GO:0008688">
    <property type="term" value="F:3-(3-hydroxyphenyl)propionate hydroxylase activity"/>
    <property type="evidence" value="ECO:0007669"/>
    <property type="project" value="TreeGrafter"/>
</dbReference>
<dbReference type="Gene3D" id="3.30.9.10">
    <property type="entry name" value="D-Amino Acid Oxidase, subunit A, domain 2"/>
    <property type="match status" value="1"/>
</dbReference>
<protein>
    <submittedName>
        <fullName evidence="3">3-(3-hydroxyphenyl)propionate hydroxylase</fullName>
    </submittedName>
</protein>
<gene>
    <name evidence="3" type="primary">mhpA</name>
    <name evidence="3" type="ORF">GCM10011496_04010</name>
</gene>
<keyword evidence="1" id="KW-0560">Oxidoreductase</keyword>
<organism evidence="3 4">
    <name type="scientific">Polaromonas eurypsychrophila</name>
    <dbReference type="NCBI Taxonomy" id="1614635"/>
    <lineage>
        <taxon>Bacteria</taxon>
        <taxon>Pseudomonadati</taxon>
        <taxon>Pseudomonadota</taxon>
        <taxon>Betaproteobacteria</taxon>
        <taxon>Burkholderiales</taxon>
        <taxon>Comamonadaceae</taxon>
        <taxon>Polaromonas</taxon>
    </lineage>
</organism>
<keyword evidence="4" id="KW-1185">Reference proteome</keyword>
<dbReference type="GO" id="GO:0071949">
    <property type="term" value="F:FAD binding"/>
    <property type="evidence" value="ECO:0007669"/>
    <property type="project" value="InterPro"/>
</dbReference>
<feature type="domain" description="FAD-binding" evidence="2">
    <location>
        <begin position="8"/>
        <end position="356"/>
    </location>
</feature>
<dbReference type="InterPro" id="IPR050631">
    <property type="entry name" value="PheA/TfdB_FAD_monoxygenase"/>
</dbReference>
<dbReference type="PANTHER" id="PTHR43476">
    <property type="entry name" value="3-(3-HYDROXY-PHENYL)PROPIONATE/3-HYDROXYCINNAMIC ACID HYDROXYLASE"/>
    <property type="match status" value="1"/>
</dbReference>
<dbReference type="PRINTS" id="PR00420">
    <property type="entry name" value="RNGMNOXGNASE"/>
</dbReference>
<dbReference type="GO" id="GO:0019622">
    <property type="term" value="P:3-(3-hydroxy)phenylpropionate catabolic process"/>
    <property type="evidence" value="ECO:0007669"/>
    <property type="project" value="TreeGrafter"/>
</dbReference>
<dbReference type="EMBL" id="BMIG01000001">
    <property type="protein sequence ID" value="GGA86580.1"/>
    <property type="molecule type" value="Genomic_DNA"/>
</dbReference>
<evidence type="ECO:0000256" key="1">
    <source>
        <dbReference type="ARBA" id="ARBA00023002"/>
    </source>
</evidence>
<dbReference type="SUPFAM" id="SSF51905">
    <property type="entry name" value="FAD/NAD(P)-binding domain"/>
    <property type="match status" value="1"/>
</dbReference>
<dbReference type="Proteomes" id="UP000620596">
    <property type="component" value="Unassembled WGS sequence"/>
</dbReference>
<dbReference type="Pfam" id="PF01494">
    <property type="entry name" value="FAD_binding_3"/>
    <property type="match status" value="1"/>
</dbReference>
<reference evidence="3" key="1">
    <citation type="journal article" date="2014" name="Int. J. Syst. Evol. Microbiol.">
        <title>Complete genome sequence of Corynebacterium casei LMG S-19264T (=DSM 44701T), isolated from a smear-ripened cheese.</title>
        <authorList>
            <consortium name="US DOE Joint Genome Institute (JGI-PGF)"/>
            <person name="Walter F."/>
            <person name="Albersmeier A."/>
            <person name="Kalinowski J."/>
            <person name="Ruckert C."/>
        </authorList>
    </citation>
    <scope>NUCLEOTIDE SEQUENCE</scope>
    <source>
        <strain evidence="3">CGMCC 1.15322</strain>
    </source>
</reference>
<name>A0A916S745_9BURK</name>
<dbReference type="Gene3D" id="3.50.50.60">
    <property type="entry name" value="FAD/NAD(P)-binding domain"/>
    <property type="match status" value="1"/>
</dbReference>
<sequence length="531" mass="58793">MKTNTQSVDIIVVGYGPTGLVLASLLGQRGHSVAVVERWPALYGKPRLTHIDGETARLLSLAADAEESLRDSWTTPHYFWSNGKGQLLIDVAAGNTRKSLWDDHISVHQPHFEAAIHQRITANPNVQLFRSYAATSLVQDSAGVRLTCQPWRRGDEAEIPEEAITLEAKYLVGADGSNSFVRNALGVDRIDFGFNERWLCVDTEPLRPLPAKFDENAMQICDPRRGYMFMPIGKTRQRFEFALQEKEDTVSMSKPEAAWRLLREYHDLGPQDVSIVRNLVYTFECRMAKSWRVGRVFLSGDAAHTNPPYLGQGACSGMRDASNLAWKFDLVLRGLANDKLLDTYEKERRPHAQKLMLDSRTLGLVANTSNPIKAAVRDLLFRFKLTPKPQFPIVTDGVIARGKDGKPEGAAGALSGQGRLKVGGTVQRFDEHVGFNFSVVSRKKVKDALSPSMQQQLQDVGVHWVELDSVGDEDGTYIAMLDTMNADAVVIRPDFVFFGAAKLPQLEATLAGLLAALQVQTNSKTPKPVPA</sequence>
<proteinExistence type="predicted"/>
<dbReference type="InterPro" id="IPR036188">
    <property type="entry name" value="FAD/NAD-bd_sf"/>
</dbReference>
<dbReference type="RefSeq" id="WP_188706043.1">
    <property type="nucleotide sequence ID" value="NZ_BMIG01000001.1"/>
</dbReference>
<dbReference type="AlphaFoldDB" id="A0A916S745"/>
<evidence type="ECO:0000313" key="4">
    <source>
        <dbReference type="Proteomes" id="UP000620596"/>
    </source>
</evidence>
<dbReference type="NCBIfam" id="NF004829">
    <property type="entry name" value="PRK06183.1-3"/>
    <property type="match status" value="1"/>
</dbReference>
<dbReference type="PANTHER" id="PTHR43476:SF3">
    <property type="entry name" value="FAD-BINDING MONOOXYGENASE"/>
    <property type="match status" value="1"/>
</dbReference>
<dbReference type="InterPro" id="IPR002938">
    <property type="entry name" value="FAD-bd"/>
</dbReference>